<dbReference type="InterPro" id="IPR016040">
    <property type="entry name" value="NAD(P)-bd_dom"/>
</dbReference>
<dbReference type="RefSeq" id="WP_369204345.1">
    <property type="nucleotide sequence ID" value="NZ_JBFNXQ010000012.1"/>
</dbReference>
<dbReference type="PANTHER" id="PTHR48079">
    <property type="entry name" value="PROTEIN YEEZ"/>
    <property type="match status" value="1"/>
</dbReference>
<evidence type="ECO:0000313" key="2">
    <source>
        <dbReference type="EMBL" id="MEX5717965.1"/>
    </source>
</evidence>
<dbReference type="PANTHER" id="PTHR48079:SF6">
    <property type="entry name" value="NAD(P)-BINDING DOMAIN-CONTAINING PROTEIN-RELATED"/>
    <property type="match status" value="1"/>
</dbReference>
<dbReference type="Pfam" id="PF13460">
    <property type="entry name" value="NAD_binding_10"/>
    <property type="match status" value="1"/>
</dbReference>
<dbReference type="InterPro" id="IPR036291">
    <property type="entry name" value="NAD(P)-bd_dom_sf"/>
</dbReference>
<proteinExistence type="predicted"/>
<dbReference type="SUPFAM" id="SSF51735">
    <property type="entry name" value="NAD(P)-binding Rossmann-fold domains"/>
    <property type="match status" value="1"/>
</dbReference>
<sequence>MRVFVTGATGAIGGHVVPALVAAGVQVTALARTPGKAAALTARGATPSAVSLFDRAALADALAGHDAVANLATAIPSPRTFLRASAWRANERVRREGSAAVAAAARQAGVPRLVQESITFLYPSRGAEWIDEDVVPDPFPLAEVNLAAEASARTHGDGVVLRFGLFYGPGSTHTDLMLGLARRHVAFVAGAPQDFLSSLHLADAAAAVVAALEAPAGTYNVVDDEPVTRSAYAAALGAAVGVRPWLALPGRAARLAGGQAESLVRSQRVANGRFREATGWSPRYRSVREGLRAA</sequence>
<reference evidence="2 3" key="1">
    <citation type="submission" date="2024-06" db="EMBL/GenBank/DDBJ databases">
        <title>Draft genome sequence of Geodermatophilus badlandi, a novel member of the Geodermatophilaceae isolated from badland sedimentary rocks in the Red desert, Wyoming, USA.</title>
        <authorList>
            <person name="Ben Tekaya S."/>
            <person name="Nouioui I."/>
            <person name="Flores G.M."/>
            <person name="Shaal M.N."/>
            <person name="Bredoire F."/>
            <person name="Basile F."/>
            <person name="Van Diepen L."/>
            <person name="Ward N.L."/>
        </authorList>
    </citation>
    <scope>NUCLEOTIDE SEQUENCE [LARGE SCALE GENOMIC DNA]</scope>
    <source>
        <strain evidence="2 3">WL48A</strain>
    </source>
</reference>
<protein>
    <submittedName>
        <fullName evidence="2">NAD-dependent epimerase/dehydratase family protein</fullName>
    </submittedName>
</protein>
<name>A0ABV3XDP6_9ACTN</name>
<gene>
    <name evidence="2" type="ORF">ABQ292_06245</name>
</gene>
<dbReference type="Gene3D" id="3.40.50.720">
    <property type="entry name" value="NAD(P)-binding Rossmann-like Domain"/>
    <property type="match status" value="1"/>
</dbReference>
<comment type="caution">
    <text evidence="2">The sequence shown here is derived from an EMBL/GenBank/DDBJ whole genome shotgun (WGS) entry which is preliminary data.</text>
</comment>
<evidence type="ECO:0000259" key="1">
    <source>
        <dbReference type="Pfam" id="PF13460"/>
    </source>
</evidence>
<dbReference type="Proteomes" id="UP001560045">
    <property type="component" value="Unassembled WGS sequence"/>
</dbReference>
<keyword evidence="3" id="KW-1185">Reference proteome</keyword>
<organism evidence="2 3">
    <name type="scientific">Geodermatophilus maliterrae</name>
    <dbReference type="NCBI Taxonomy" id="3162531"/>
    <lineage>
        <taxon>Bacteria</taxon>
        <taxon>Bacillati</taxon>
        <taxon>Actinomycetota</taxon>
        <taxon>Actinomycetes</taxon>
        <taxon>Geodermatophilales</taxon>
        <taxon>Geodermatophilaceae</taxon>
        <taxon>Geodermatophilus</taxon>
    </lineage>
</organism>
<dbReference type="InterPro" id="IPR051783">
    <property type="entry name" value="NAD(P)-dependent_oxidoreduct"/>
</dbReference>
<dbReference type="EMBL" id="JBFNXQ010000012">
    <property type="protein sequence ID" value="MEX5717965.1"/>
    <property type="molecule type" value="Genomic_DNA"/>
</dbReference>
<evidence type="ECO:0000313" key="3">
    <source>
        <dbReference type="Proteomes" id="UP001560045"/>
    </source>
</evidence>
<feature type="domain" description="NAD(P)-binding" evidence="1">
    <location>
        <begin position="7"/>
        <end position="132"/>
    </location>
</feature>
<accession>A0ABV3XDP6</accession>